<dbReference type="Gene3D" id="1.10.150.690">
    <property type="entry name" value="DUF2063"/>
    <property type="match status" value="1"/>
</dbReference>
<dbReference type="RefSeq" id="WP_073429726.1">
    <property type="nucleotide sequence ID" value="NZ_CADFGY010000013.1"/>
</dbReference>
<dbReference type="EMBL" id="FRAB01000016">
    <property type="protein sequence ID" value="SHK23576.1"/>
    <property type="molecule type" value="Genomic_DNA"/>
</dbReference>
<dbReference type="InterPro" id="IPR044922">
    <property type="entry name" value="DUF2063_N_sf"/>
</dbReference>
<gene>
    <name evidence="2" type="ORF">SAMN05192548_1016148</name>
</gene>
<dbReference type="GO" id="GO:0003677">
    <property type="term" value="F:DNA binding"/>
    <property type="evidence" value="ECO:0007669"/>
    <property type="project" value="UniProtKB-KW"/>
</dbReference>
<sequence>MSVDQGRLDSLQRWMIEALIAPDGVDADTIAATLLPGPKLSASACLAIYQRSYILRLRKCLEEQFPASYHALGATLFADFANEYLRACPSDSYTLHELGRRFPEWLEDNRPDRDQPPEQRESWIDFMVDLASYERDLYRLFDAQGHEGRPWPDASADDGALVLQPCLALVAYRYPVAWYYHEVRAGRSPQLPVAMRSYAVILRRDFLTHTYPVTRLHYEFLSLVRRTRDLPASVEAIAAEAGYPVDAVWRSWRHEVRRPWIEAGFFVERAVIGD</sequence>
<proteinExistence type="predicted"/>
<organism evidence="2 3">
    <name type="scientific">Paraburkholderia terricola</name>
    <dbReference type="NCBI Taxonomy" id="169427"/>
    <lineage>
        <taxon>Bacteria</taxon>
        <taxon>Pseudomonadati</taxon>
        <taxon>Pseudomonadota</taxon>
        <taxon>Betaproteobacteria</taxon>
        <taxon>Burkholderiales</taxon>
        <taxon>Burkholderiaceae</taxon>
        <taxon>Paraburkholderia</taxon>
    </lineage>
</organism>
<accession>A0A1M6QTQ0</accession>
<dbReference type="Proteomes" id="UP000184395">
    <property type="component" value="Unassembled WGS sequence"/>
</dbReference>
<dbReference type="InterPro" id="IPR018640">
    <property type="entry name" value="DUF2063"/>
</dbReference>
<feature type="domain" description="Putative DNA-binding" evidence="1">
    <location>
        <begin position="11"/>
        <end position="106"/>
    </location>
</feature>
<dbReference type="STRING" id="169427.SAMN05192548_1016148"/>
<evidence type="ECO:0000259" key="1">
    <source>
        <dbReference type="Pfam" id="PF09836"/>
    </source>
</evidence>
<evidence type="ECO:0000313" key="2">
    <source>
        <dbReference type="EMBL" id="SHK23576.1"/>
    </source>
</evidence>
<name>A0A1M6QTQ0_9BURK</name>
<keyword evidence="2" id="KW-0238">DNA-binding</keyword>
<evidence type="ECO:0000313" key="3">
    <source>
        <dbReference type="Proteomes" id="UP000184395"/>
    </source>
</evidence>
<reference evidence="2 3" key="1">
    <citation type="submission" date="2016-11" db="EMBL/GenBank/DDBJ databases">
        <authorList>
            <person name="Jaros S."/>
            <person name="Januszkiewicz K."/>
            <person name="Wedrychowicz H."/>
        </authorList>
    </citation>
    <scope>NUCLEOTIDE SEQUENCE [LARGE SCALE GENOMIC DNA]</scope>
    <source>
        <strain evidence="2 3">LMG 20594</strain>
    </source>
</reference>
<dbReference type="OrthoDB" id="4146344at2"/>
<dbReference type="Pfam" id="PF09836">
    <property type="entry name" value="DUF2063"/>
    <property type="match status" value="1"/>
</dbReference>
<dbReference type="AlphaFoldDB" id="A0A1M6QTQ0"/>
<protein>
    <submittedName>
        <fullName evidence="2">Putative DNA-binding domain-containing protein</fullName>
    </submittedName>
</protein>